<evidence type="ECO:0000313" key="3">
    <source>
        <dbReference type="Proteomes" id="UP000034917"/>
    </source>
</evidence>
<name>A0A0G0G6E2_9BACT</name>
<dbReference type="AlphaFoldDB" id="A0A0G0G6E2"/>
<comment type="caution">
    <text evidence="2">The sequence shown here is derived from an EMBL/GenBank/DDBJ whole genome shotgun (WGS) entry which is preliminary data.</text>
</comment>
<gene>
    <name evidence="2" type="ORF">US40_C0001G0007</name>
</gene>
<protein>
    <submittedName>
        <fullName evidence="2">Uncharacterized protein</fullName>
    </submittedName>
</protein>
<reference evidence="2 3" key="1">
    <citation type="journal article" date="2015" name="Nature">
        <title>rRNA introns, odd ribosomes, and small enigmatic genomes across a large radiation of phyla.</title>
        <authorList>
            <person name="Brown C.T."/>
            <person name="Hug L.A."/>
            <person name="Thomas B.C."/>
            <person name="Sharon I."/>
            <person name="Castelle C.J."/>
            <person name="Singh A."/>
            <person name="Wilkins M.J."/>
            <person name="Williams K.H."/>
            <person name="Banfield J.F."/>
        </authorList>
    </citation>
    <scope>NUCLEOTIDE SEQUENCE [LARGE SCALE GENOMIC DNA]</scope>
</reference>
<proteinExistence type="predicted"/>
<accession>A0A0G0G6E2</accession>
<evidence type="ECO:0000256" key="1">
    <source>
        <dbReference type="SAM" id="Phobius"/>
    </source>
</evidence>
<dbReference type="Proteomes" id="UP000034917">
    <property type="component" value="Unassembled WGS sequence"/>
</dbReference>
<evidence type="ECO:0000313" key="2">
    <source>
        <dbReference type="EMBL" id="KKQ26658.1"/>
    </source>
</evidence>
<keyword evidence="1" id="KW-0812">Transmembrane</keyword>
<keyword evidence="1" id="KW-0472">Membrane</keyword>
<dbReference type="EMBL" id="LBSV01000001">
    <property type="protein sequence ID" value="KKQ26658.1"/>
    <property type="molecule type" value="Genomic_DNA"/>
</dbReference>
<organism evidence="2 3">
    <name type="scientific">Candidatus Roizmanbacteria bacterium GW2011_GWC2_37_13</name>
    <dbReference type="NCBI Taxonomy" id="1618486"/>
    <lineage>
        <taxon>Bacteria</taxon>
        <taxon>Candidatus Roizmaniibacteriota</taxon>
    </lineage>
</organism>
<feature type="transmembrane region" description="Helical" evidence="1">
    <location>
        <begin position="20"/>
        <end position="39"/>
    </location>
</feature>
<sequence length="49" mass="5980">MGWNVIFQISNYTSFKEINIFQLVNWTLSIVVLISYIMLWEQIRKENKK</sequence>
<keyword evidence="1" id="KW-1133">Transmembrane helix</keyword>